<reference evidence="1" key="1">
    <citation type="submission" date="2020-06" db="EMBL/GenBank/DDBJ databases">
        <title>WGS assembly of Ceratodon purpureus strain R40.</title>
        <authorList>
            <person name="Carey S.B."/>
            <person name="Jenkins J."/>
            <person name="Shu S."/>
            <person name="Lovell J.T."/>
            <person name="Sreedasyam A."/>
            <person name="Maumus F."/>
            <person name="Tiley G.P."/>
            <person name="Fernandez-Pozo N."/>
            <person name="Barry K."/>
            <person name="Chen C."/>
            <person name="Wang M."/>
            <person name="Lipzen A."/>
            <person name="Daum C."/>
            <person name="Saski C.A."/>
            <person name="Payton A.C."/>
            <person name="Mcbreen J.C."/>
            <person name="Conrad R.E."/>
            <person name="Kollar L.M."/>
            <person name="Olsson S."/>
            <person name="Huttunen S."/>
            <person name="Landis J.B."/>
            <person name="Wickett N.J."/>
            <person name="Johnson M.G."/>
            <person name="Rensing S.A."/>
            <person name="Grimwood J."/>
            <person name="Schmutz J."/>
            <person name="Mcdaniel S.F."/>
        </authorList>
    </citation>
    <scope>NUCLEOTIDE SEQUENCE</scope>
    <source>
        <strain evidence="1">R40</strain>
    </source>
</reference>
<keyword evidence="2" id="KW-1185">Reference proteome</keyword>
<protein>
    <submittedName>
        <fullName evidence="1">Uncharacterized protein</fullName>
    </submittedName>
</protein>
<dbReference type="EMBL" id="CM026421">
    <property type="protein sequence ID" value="KAG0591029.1"/>
    <property type="molecule type" value="Genomic_DNA"/>
</dbReference>
<name>A0A8T0J7S8_CERPU</name>
<evidence type="ECO:0000313" key="1">
    <source>
        <dbReference type="EMBL" id="KAG0591029.1"/>
    </source>
</evidence>
<comment type="caution">
    <text evidence="1">The sequence shown here is derived from an EMBL/GenBank/DDBJ whole genome shotgun (WGS) entry which is preliminary data.</text>
</comment>
<accession>A0A8T0J7S8</accession>
<dbReference type="Proteomes" id="UP000822688">
    <property type="component" value="Chromosome 1"/>
</dbReference>
<evidence type="ECO:0000313" key="2">
    <source>
        <dbReference type="Proteomes" id="UP000822688"/>
    </source>
</evidence>
<proteinExistence type="predicted"/>
<organism evidence="1 2">
    <name type="scientific">Ceratodon purpureus</name>
    <name type="common">Fire moss</name>
    <name type="synonym">Dicranum purpureum</name>
    <dbReference type="NCBI Taxonomy" id="3225"/>
    <lineage>
        <taxon>Eukaryota</taxon>
        <taxon>Viridiplantae</taxon>
        <taxon>Streptophyta</taxon>
        <taxon>Embryophyta</taxon>
        <taxon>Bryophyta</taxon>
        <taxon>Bryophytina</taxon>
        <taxon>Bryopsida</taxon>
        <taxon>Dicranidae</taxon>
        <taxon>Pseudoditrichales</taxon>
        <taxon>Ditrichaceae</taxon>
        <taxon>Ceratodon</taxon>
    </lineage>
</organism>
<sequence length="86" mass="9521">MAVCERKAVREFIYGSVSFGGKLCLAQVLHCMLGSLFVCRSPLQQLRVDSAAKTPFKISALTDVKVRAAPLRIFLLLIRNQLVPCI</sequence>
<dbReference type="AlphaFoldDB" id="A0A8T0J7S8"/>
<gene>
    <name evidence="1" type="ORF">KC19_1G143700</name>
</gene>